<reference evidence="10" key="1">
    <citation type="submission" date="2025-08" db="UniProtKB">
        <authorList>
            <consortium name="RefSeq"/>
        </authorList>
    </citation>
    <scope>IDENTIFICATION</scope>
    <source>
        <tissue evidence="10">Testes</tissue>
    </source>
</reference>
<feature type="domain" description="Alpha-D-phosphohexomutase alpha/beta/alpha" evidence="7">
    <location>
        <begin position="55"/>
        <end position="89"/>
    </location>
</feature>
<dbReference type="PANTHER" id="PTHR45955">
    <property type="entry name" value="PHOSPHOACETYLGLUCOSAMINE MUTASE"/>
    <property type="match status" value="1"/>
</dbReference>
<dbReference type="InterPro" id="IPR005844">
    <property type="entry name" value="A-D-PHexomutase_a/b/a-I"/>
</dbReference>
<protein>
    <submittedName>
        <fullName evidence="10">Phosphoacetylglucosamine mutase-like</fullName>
    </submittedName>
</protein>
<dbReference type="SUPFAM" id="SSF55957">
    <property type="entry name" value="Phosphoglucomutase, C-terminal domain"/>
    <property type="match status" value="1"/>
</dbReference>
<dbReference type="InterPro" id="IPR016055">
    <property type="entry name" value="A-D-PHexomutase_a/b/a-I/II/III"/>
</dbReference>
<dbReference type="RefSeq" id="XP_006817898.1">
    <property type="nucleotide sequence ID" value="XM_006817835.1"/>
</dbReference>
<sequence>MANNEWWSAALRGASQHTRTDGRQFTYGTAGFRARADTLDSVLYRMGLLAVLRSKATKAAVGVMITASHNPECDNGVKLIEPMGEMLVASWEKHATLLANEKDGDIVGALQKIVECEMIDVSQTAHVIIARDTRPSSPGLSQALTEGVQSLNAEYKDYVPVACVATGVKHLHHRALDYDIGVYFEANGHGTVLFSKEAEEKINAASKNESLAPEKRKAAENLSNFIDITNQTVGDALADMLIVETILAAERWHISDWNAIYTELPNRQVKVKVKDRSVIQTTDAERRTTSPAGLQSLIDELVAKYKHGRSFVRPSGTEDIVRVYAEADTQENADMLAYEVCVKVFELADGVGDVPQRPK</sequence>
<evidence type="ECO:0000256" key="1">
    <source>
        <dbReference type="ARBA" id="ARBA00001946"/>
    </source>
</evidence>
<evidence type="ECO:0000256" key="2">
    <source>
        <dbReference type="ARBA" id="ARBA00010231"/>
    </source>
</evidence>
<keyword evidence="9" id="KW-1185">Reference proteome</keyword>
<keyword evidence="5" id="KW-0413">Isomerase</keyword>
<evidence type="ECO:0000313" key="9">
    <source>
        <dbReference type="Proteomes" id="UP000694865"/>
    </source>
</evidence>
<dbReference type="Pfam" id="PF00408">
    <property type="entry name" value="PGM_PMM_IV"/>
    <property type="match status" value="1"/>
</dbReference>
<dbReference type="Gene3D" id="3.40.120.10">
    <property type="entry name" value="Alpha-D-Glucose-1,6-Bisphosphate, subunit A, domain 3"/>
    <property type="match status" value="1"/>
</dbReference>
<name>A0ABM0MD07_SACKO</name>
<comment type="cofactor">
    <cofactor evidence="1">
        <name>Mg(2+)</name>
        <dbReference type="ChEBI" id="CHEBI:18420"/>
    </cofactor>
</comment>
<keyword evidence="3" id="KW-0479">Metal-binding</keyword>
<evidence type="ECO:0000259" key="7">
    <source>
        <dbReference type="Pfam" id="PF02878"/>
    </source>
</evidence>
<keyword evidence="4" id="KW-0460">Magnesium</keyword>
<dbReference type="PROSITE" id="PS00710">
    <property type="entry name" value="PGM_PMM"/>
    <property type="match status" value="1"/>
</dbReference>
<dbReference type="SUPFAM" id="SSF53738">
    <property type="entry name" value="Phosphoglucomutase, first 3 domains"/>
    <property type="match status" value="2"/>
</dbReference>
<evidence type="ECO:0000313" key="10">
    <source>
        <dbReference type="RefSeq" id="XP_006817898.1"/>
    </source>
</evidence>
<dbReference type="InterPro" id="IPR036900">
    <property type="entry name" value="A-D-PHexomutase_C_sf"/>
</dbReference>
<evidence type="ECO:0000259" key="8">
    <source>
        <dbReference type="Pfam" id="PF21404"/>
    </source>
</evidence>
<dbReference type="Pfam" id="PF02878">
    <property type="entry name" value="PGM_PMM_I"/>
    <property type="match status" value="1"/>
</dbReference>
<dbReference type="GeneID" id="102802861"/>
<dbReference type="InterPro" id="IPR005843">
    <property type="entry name" value="A-D-PHexomutase_C"/>
</dbReference>
<evidence type="ECO:0000256" key="4">
    <source>
        <dbReference type="ARBA" id="ARBA00022842"/>
    </source>
</evidence>
<dbReference type="PANTHER" id="PTHR45955:SF1">
    <property type="entry name" value="PHOSPHOACETYLGLUCOSAMINE MUTASE"/>
    <property type="match status" value="1"/>
</dbReference>
<feature type="domain" description="Alpha-D-phosphohexomutase C-terminal" evidence="6">
    <location>
        <begin position="289"/>
        <end position="340"/>
    </location>
</feature>
<accession>A0ABM0MD07</accession>
<dbReference type="InterPro" id="IPR049022">
    <property type="entry name" value="AMG1_III"/>
</dbReference>
<dbReference type="Proteomes" id="UP000694865">
    <property type="component" value="Unplaced"/>
</dbReference>
<gene>
    <name evidence="10" type="primary">LOC102802861</name>
</gene>
<organism evidence="9 10">
    <name type="scientific">Saccoglossus kowalevskii</name>
    <name type="common">Acorn worm</name>
    <dbReference type="NCBI Taxonomy" id="10224"/>
    <lineage>
        <taxon>Eukaryota</taxon>
        <taxon>Metazoa</taxon>
        <taxon>Hemichordata</taxon>
        <taxon>Enteropneusta</taxon>
        <taxon>Harrimaniidae</taxon>
        <taxon>Saccoglossus</taxon>
    </lineage>
</organism>
<proteinExistence type="inferred from homology"/>
<evidence type="ECO:0000256" key="3">
    <source>
        <dbReference type="ARBA" id="ARBA00022723"/>
    </source>
</evidence>
<evidence type="ECO:0000259" key="6">
    <source>
        <dbReference type="Pfam" id="PF00408"/>
    </source>
</evidence>
<dbReference type="InterPro" id="IPR016066">
    <property type="entry name" value="A-D-PHexomutase_CS"/>
</dbReference>
<dbReference type="Gene3D" id="3.30.310.50">
    <property type="entry name" value="Alpha-D-phosphohexomutase, C-terminal domain"/>
    <property type="match status" value="1"/>
</dbReference>
<evidence type="ECO:0000256" key="5">
    <source>
        <dbReference type="ARBA" id="ARBA00023235"/>
    </source>
</evidence>
<feature type="domain" description="Phosphoacetylglucosamine mutase AMG1" evidence="8">
    <location>
        <begin position="158"/>
        <end position="252"/>
    </location>
</feature>
<dbReference type="Pfam" id="PF21404">
    <property type="entry name" value="AMG1_III"/>
    <property type="match status" value="1"/>
</dbReference>
<comment type="similarity">
    <text evidence="2">Belongs to the phosphohexose mutase family.</text>
</comment>